<dbReference type="Pfam" id="PF02397">
    <property type="entry name" value="Bac_transf"/>
    <property type="match status" value="1"/>
</dbReference>
<evidence type="ECO:0000256" key="4">
    <source>
        <dbReference type="ARBA" id="ARBA00022692"/>
    </source>
</evidence>
<comment type="similarity">
    <text evidence="2">Belongs to the bacterial sugar transferase family.</text>
</comment>
<dbReference type="InterPro" id="IPR017475">
    <property type="entry name" value="EPS_sugar_tfrase"/>
</dbReference>
<dbReference type="NCBIfam" id="TIGR03025">
    <property type="entry name" value="EPS_sugtrans"/>
    <property type="match status" value="1"/>
</dbReference>
<organism evidence="9 10">
    <name type="scientific">Liquorilactobacillus satsumensis DSM 16230 = JCM 12392</name>
    <dbReference type="NCBI Taxonomy" id="1423801"/>
    <lineage>
        <taxon>Bacteria</taxon>
        <taxon>Bacillati</taxon>
        <taxon>Bacillota</taxon>
        <taxon>Bacilli</taxon>
        <taxon>Lactobacillales</taxon>
        <taxon>Lactobacillaceae</taxon>
        <taxon>Liquorilactobacillus</taxon>
    </lineage>
</organism>
<accession>A0A0R1UZB9</accession>
<feature type="transmembrane region" description="Helical" evidence="7">
    <location>
        <begin position="52"/>
        <end position="69"/>
    </location>
</feature>
<dbReference type="AlphaFoldDB" id="A0A0R1UZB9"/>
<evidence type="ECO:0000256" key="2">
    <source>
        <dbReference type="ARBA" id="ARBA00006464"/>
    </source>
</evidence>
<dbReference type="RefSeq" id="WP_235803442.1">
    <property type="nucleotide sequence ID" value="NZ_AZFQ01000036.1"/>
</dbReference>
<name>A0A0R1UZB9_9LACO</name>
<evidence type="ECO:0000313" key="10">
    <source>
        <dbReference type="Proteomes" id="UP000051166"/>
    </source>
</evidence>
<feature type="transmembrane region" description="Helical" evidence="7">
    <location>
        <begin position="114"/>
        <end position="134"/>
    </location>
</feature>
<dbReference type="PANTHER" id="PTHR30576">
    <property type="entry name" value="COLANIC BIOSYNTHESIS UDP-GLUCOSE LIPID CARRIER TRANSFERASE"/>
    <property type="match status" value="1"/>
</dbReference>
<evidence type="ECO:0000256" key="3">
    <source>
        <dbReference type="ARBA" id="ARBA00022679"/>
    </source>
</evidence>
<keyword evidence="4 7" id="KW-0812">Transmembrane</keyword>
<keyword evidence="6 7" id="KW-0472">Membrane</keyword>
<evidence type="ECO:0000256" key="7">
    <source>
        <dbReference type="SAM" id="Phobius"/>
    </source>
</evidence>
<feature type="domain" description="Bacterial sugar transferase" evidence="8">
    <location>
        <begin position="260"/>
        <end position="441"/>
    </location>
</feature>
<dbReference type="GO" id="GO:0016780">
    <property type="term" value="F:phosphotransferase activity, for other substituted phosphate groups"/>
    <property type="evidence" value="ECO:0007669"/>
    <property type="project" value="TreeGrafter"/>
</dbReference>
<evidence type="ECO:0000256" key="6">
    <source>
        <dbReference type="ARBA" id="ARBA00023136"/>
    </source>
</evidence>
<sequence>MSGKIKSNSSGFIANTAFRAMKIGNLLLMTLSFGYVWYSFYADKVIAPFYDRGNLLILVTFMLVYFLYGRTYDAFAVDILKFSELVYSQCLSLIATNCIMYLIIAVLSRRIVSAIPLISCLLVQVGLSFIWSLFARRIYIRLFPIKKTLVIYDKHSEIGSMVAKHELKNIFSVKKNVTVQELGENVTSKFEQIDAVFLINIHSHVRNQIIKECVAQDISVYILPRIGDVMMSGAEKMHILHLPILKIARYNPKPEYIIIKRLFDFCAAGVLFILTLPVFLLVALAIKSTDQGPIFYKQCRLTKDGKKFNVLKFRSMRVDAEKDGIARLSTGDKDTRITPVGKFLRKVRLDELPQLLNIIKGDMSVVGPRPERPEIARQYEKTLPEFALRLQAKAGLTGYAQVYGKYNTTPYNKLEMDLMYIAKPSLLADLKIIFATIKILFMSESTEGVSEESTTAEKISKN</sequence>
<evidence type="ECO:0000259" key="8">
    <source>
        <dbReference type="Pfam" id="PF02397"/>
    </source>
</evidence>
<dbReference type="PATRIC" id="fig|1423801.4.peg.497"/>
<dbReference type="InterPro" id="IPR003362">
    <property type="entry name" value="Bact_transf"/>
</dbReference>
<dbReference type="STRING" id="1423801.FD50_GL000488"/>
<comment type="subcellular location">
    <subcellularLocation>
        <location evidence="1">Membrane</location>
        <topology evidence="1">Multi-pass membrane protein</topology>
    </subcellularLocation>
</comment>
<keyword evidence="10" id="KW-1185">Reference proteome</keyword>
<evidence type="ECO:0000256" key="5">
    <source>
        <dbReference type="ARBA" id="ARBA00022989"/>
    </source>
</evidence>
<proteinExistence type="inferred from homology"/>
<gene>
    <name evidence="9" type="ORF">FD50_GL000488</name>
</gene>
<dbReference type="GO" id="GO:0016020">
    <property type="term" value="C:membrane"/>
    <property type="evidence" value="ECO:0007669"/>
    <property type="project" value="UniProtKB-SubCell"/>
</dbReference>
<evidence type="ECO:0000313" key="9">
    <source>
        <dbReference type="EMBL" id="KRL98681.1"/>
    </source>
</evidence>
<dbReference type="GeneID" id="98307925"/>
<evidence type="ECO:0000256" key="1">
    <source>
        <dbReference type="ARBA" id="ARBA00004141"/>
    </source>
</evidence>
<reference evidence="9 10" key="1">
    <citation type="journal article" date="2015" name="Genome Announc.">
        <title>Expanding the biotechnology potential of lactobacilli through comparative genomics of 213 strains and associated genera.</title>
        <authorList>
            <person name="Sun Z."/>
            <person name="Harris H.M."/>
            <person name="McCann A."/>
            <person name="Guo C."/>
            <person name="Argimon S."/>
            <person name="Zhang W."/>
            <person name="Yang X."/>
            <person name="Jeffery I.B."/>
            <person name="Cooney J.C."/>
            <person name="Kagawa T.F."/>
            <person name="Liu W."/>
            <person name="Song Y."/>
            <person name="Salvetti E."/>
            <person name="Wrobel A."/>
            <person name="Rasinkangas P."/>
            <person name="Parkhill J."/>
            <person name="Rea M.C."/>
            <person name="O'Sullivan O."/>
            <person name="Ritari J."/>
            <person name="Douillard F.P."/>
            <person name="Paul Ross R."/>
            <person name="Yang R."/>
            <person name="Briner A.E."/>
            <person name="Felis G.E."/>
            <person name="de Vos W.M."/>
            <person name="Barrangou R."/>
            <person name="Klaenhammer T.R."/>
            <person name="Caufield P.W."/>
            <person name="Cui Y."/>
            <person name="Zhang H."/>
            <person name="O'Toole P.W."/>
        </authorList>
    </citation>
    <scope>NUCLEOTIDE SEQUENCE [LARGE SCALE GENOMIC DNA]</scope>
    <source>
        <strain evidence="9 10">DSM 16230</strain>
    </source>
</reference>
<keyword evidence="5 7" id="KW-1133">Transmembrane helix</keyword>
<comment type="caution">
    <text evidence="9">The sequence shown here is derived from an EMBL/GenBank/DDBJ whole genome shotgun (WGS) entry which is preliminary data.</text>
</comment>
<feature type="transmembrane region" description="Helical" evidence="7">
    <location>
        <begin position="262"/>
        <end position="286"/>
    </location>
</feature>
<dbReference type="PANTHER" id="PTHR30576:SF0">
    <property type="entry name" value="UNDECAPRENYL-PHOSPHATE N-ACETYLGALACTOSAMINYL 1-PHOSPHATE TRANSFERASE-RELATED"/>
    <property type="match status" value="1"/>
</dbReference>
<dbReference type="Proteomes" id="UP000051166">
    <property type="component" value="Unassembled WGS sequence"/>
</dbReference>
<feature type="transmembrane region" description="Helical" evidence="7">
    <location>
        <begin position="90"/>
        <end position="108"/>
    </location>
</feature>
<protein>
    <submittedName>
        <fullName evidence="9">Bacterial sugar transferase</fullName>
    </submittedName>
</protein>
<keyword evidence="3 9" id="KW-0808">Transferase</keyword>
<dbReference type="EMBL" id="AZFQ01000036">
    <property type="protein sequence ID" value="KRL98681.1"/>
    <property type="molecule type" value="Genomic_DNA"/>
</dbReference>
<feature type="transmembrane region" description="Helical" evidence="7">
    <location>
        <begin position="20"/>
        <end position="40"/>
    </location>
</feature>